<keyword evidence="3" id="KW-1185">Reference proteome</keyword>
<dbReference type="AlphaFoldDB" id="A0A017T3Y1"/>
<feature type="compositionally biased region" description="Basic and acidic residues" evidence="1">
    <location>
        <begin position="117"/>
        <end position="131"/>
    </location>
</feature>
<evidence type="ECO:0000256" key="1">
    <source>
        <dbReference type="SAM" id="MobiDB-lite"/>
    </source>
</evidence>
<dbReference type="OrthoDB" id="5520008at2"/>
<accession>A0A017T3Y1</accession>
<name>A0A017T3Y1_9BACT</name>
<evidence type="ECO:0000313" key="2">
    <source>
        <dbReference type="EMBL" id="EYF03948.1"/>
    </source>
</evidence>
<dbReference type="STRING" id="1192034.CAP_5049"/>
<proteinExistence type="predicted"/>
<gene>
    <name evidence="2" type="ORF">CAP_5049</name>
</gene>
<organism evidence="2 3">
    <name type="scientific">Chondromyces apiculatus DSM 436</name>
    <dbReference type="NCBI Taxonomy" id="1192034"/>
    <lineage>
        <taxon>Bacteria</taxon>
        <taxon>Pseudomonadati</taxon>
        <taxon>Myxococcota</taxon>
        <taxon>Polyangia</taxon>
        <taxon>Polyangiales</taxon>
        <taxon>Polyangiaceae</taxon>
        <taxon>Chondromyces</taxon>
    </lineage>
</organism>
<sequence length="148" mass="15664">MRRLISAVVLTLALGVAAGGLVVVEANAGAAYDSPYTYEQTFGTALRMVRVDLGMKVTEKDVEHGYILFEYTSPESGKRVSQGSVEIVGGKRGVHVSVQLPAMPQYHEQMILDGLVKKLSTEHGEPPRREAPPAPAPSTDAGADASSG</sequence>
<dbReference type="eggNOG" id="ENOG5030WF4">
    <property type="taxonomic scope" value="Bacteria"/>
</dbReference>
<protein>
    <submittedName>
        <fullName evidence="2">Uncharacterized protein</fullName>
    </submittedName>
</protein>
<reference evidence="2 3" key="1">
    <citation type="submission" date="2013-05" db="EMBL/GenBank/DDBJ databases">
        <title>Genome assembly of Chondromyces apiculatus DSM 436.</title>
        <authorList>
            <person name="Sharma G."/>
            <person name="Khatri I."/>
            <person name="Kaur C."/>
            <person name="Mayilraj S."/>
            <person name="Subramanian S."/>
        </authorList>
    </citation>
    <scope>NUCLEOTIDE SEQUENCE [LARGE SCALE GENOMIC DNA]</scope>
    <source>
        <strain evidence="2 3">DSM 436</strain>
    </source>
</reference>
<dbReference type="Proteomes" id="UP000019678">
    <property type="component" value="Unassembled WGS sequence"/>
</dbReference>
<comment type="caution">
    <text evidence="2">The sequence shown here is derived from an EMBL/GenBank/DDBJ whole genome shotgun (WGS) entry which is preliminary data.</text>
</comment>
<evidence type="ECO:0000313" key="3">
    <source>
        <dbReference type="Proteomes" id="UP000019678"/>
    </source>
</evidence>
<feature type="region of interest" description="Disordered" evidence="1">
    <location>
        <begin position="117"/>
        <end position="148"/>
    </location>
</feature>
<dbReference type="EMBL" id="ASRX01000040">
    <property type="protein sequence ID" value="EYF03948.1"/>
    <property type="molecule type" value="Genomic_DNA"/>
</dbReference>